<proteinExistence type="inferred from homology"/>
<dbReference type="FunCoup" id="R7VJS2">
    <property type="interactions" value="91"/>
</dbReference>
<dbReference type="GO" id="GO:0016020">
    <property type="term" value="C:membrane"/>
    <property type="evidence" value="ECO:0007669"/>
    <property type="project" value="UniProtKB-SubCell"/>
</dbReference>
<reference evidence="8 10" key="2">
    <citation type="journal article" date="2013" name="Nature">
        <title>Insights into bilaterian evolution from three spiralian genomes.</title>
        <authorList>
            <person name="Simakov O."/>
            <person name="Marletaz F."/>
            <person name="Cho S.J."/>
            <person name="Edsinger-Gonzales E."/>
            <person name="Havlak P."/>
            <person name="Hellsten U."/>
            <person name="Kuo D.H."/>
            <person name="Larsson T."/>
            <person name="Lv J."/>
            <person name="Arendt D."/>
            <person name="Savage R."/>
            <person name="Osoegawa K."/>
            <person name="de Jong P."/>
            <person name="Grimwood J."/>
            <person name="Chapman J.A."/>
            <person name="Shapiro H."/>
            <person name="Aerts A."/>
            <person name="Otillar R.P."/>
            <person name="Terry A.Y."/>
            <person name="Boore J.L."/>
            <person name="Grigoriev I.V."/>
            <person name="Lindberg D.R."/>
            <person name="Seaver E.C."/>
            <person name="Weisblat D.A."/>
            <person name="Putnam N.H."/>
            <person name="Rokhsar D.S."/>
        </authorList>
    </citation>
    <scope>NUCLEOTIDE SEQUENCE</scope>
    <source>
        <strain evidence="8 10">I ESC-2004</strain>
    </source>
</reference>
<evidence type="ECO:0000313" key="8">
    <source>
        <dbReference type="EMBL" id="ELU16155.1"/>
    </source>
</evidence>
<protein>
    <recommendedName>
        <fullName evidence="11">Transmembrane protein 39A</fullName>
    </recommendedName>
</protein>
<reference evidence="9" key="3">
    <citation type="submission" date="2015-06" db="UniProtKB">
        <authorList>
            <consortium name="EnsemblMetazoa"/>
        </authorList>
    </citation>
    <scope>IDENTIFICATION</scope>
</reference>
<evidence type="ECO:0000256" key="1">
    <source>
        <dbReference type="ARBA" id="ARBA00004141"/>
    </source>
</evidence>
<keyword evidence="5 7" id="KW-0472">Membrane</keyword>
<organism evidence="8">
    <name type="scientific">Capitella teleta</name>
    <name type="common">Polychaete worm</name>
    <dbReference type="NCBI Taxonomy" id="283909"/>
    <lineage>
        <taxon>Eukaryota</taxon>
        <taxon>Metazoa</taxon>
        <taxon>Spiralia</taxon>
        <taxon>Lophotrochozoa</taxon>
        <taxon>Annelida</taxon>
        <taxon>Polychaeta</taxon>
        <taxon>Sedentaria</taxon>
        <taxon>Scolecida</taxon>
        <taxon>Capitellidae</taxon>
        <taxon>Capitella</taxon>
    </lineage>
</organism>
<keyword evidence="3 7" id="KW-0812">Transmembrane</keyword>
<sequence>MPGARRGVFRTQSSGSVPKLRPEPSPSSTPSPPSQSQTSGNPSPTGTSPTSASGLNTLSGSASANGADFDGVNSIPAAMCLQLKHAHVPDISLDSNLLFEAMLFVFCVMALGMQFINLYKTVWWLPHSNAKYALNFYLIDPYLSLVLVLILSRRLIYCFIMEVNISRNKSSILFWFLQLLKLCALVAVSCLFLFAAFHLILENSVLDCLFLCYPLVTYIILFSFNLQPLFGQISRMPSSEKNNIASPKHRQKTEPSHSDIPLHVCSTCPETVRDEVEALKTDFNSRMKQVLFSSMLCAYYVGFVPLWFAQNTLYYDTWWVSQHVGLVWICCFVLFMVQLLPAKYVDVLHRCSLHLGHWVKVEGRHAHVPYNAWSELQVWQHGSLVKHVRGLFKAEGIHNSAEPGNSMHNRFYFVFHRPLRVVNWLLVITWALITYEFVLLIQATEWSHVLSLAFLLFCNYYVLFKLMRDRFLLLRSYKEEQVMQ</sequence>
<evidence type="ECO:0000256" key="7">
    <source>
        <dbReference type="SAM" id="Phobius"/>
    </source>
</evidence>
<accession>R7VJS2</accession>
<name>R7VJS2_CAPTE</name>
<feature type="region of interest" description="Disordered" evidence="6">
    <location>
        <begin position="1"/>
        <end position="57"/>
    </location>
</feature>
<dbReference type="Pfam" id="PF10271">
    <property type="entry name" value="Tmp39"/>
    <property type="match status" value="1"/>
</dbReference>
<dbReference type="EMBL" id="KB293301">
    <property type="protein sequence ID" value="ELU16155.1"/>
    <property type="molecule type" value="Genomic_DNA"/>
</dbReference>
<feature type="compositionally biased region" description="Low complexity" evidence="6">
    <location>
        <begin position="34"/>
        <end position="54"/>
    </location>
</feature>
<comment type="subcellular location">
    <subcellularLocation>
        <location evidence="1">Membrane</location>
        <topology evidence="1">Multi-pass membrane protein</topology>
    </subcellularLocation>
</comment>
<dbReference type="PANTHER" id="PTHR12995:SF4">
    <property type="entry name" value="FI21814P1"/>
    <property type="match status" value="1"/>
</dbReference>
<feature type="transmembrane region" description="Helical" evidence="7">
    <location>
        <begin position="449"/>
        <end position="467"/>
    </location>
</feature>
<evidence type="ECO:0000313" key="9">
    <source>
        <dbReference type="EnsemblMetazoa" id="CapteP163866"/>
    </source>
</evidence>
<feature type="compositionally biased region" description="Pro residues" evidence="6">
    <location>
        <begin position="23"/>
        <end position="33"/>
    </location>
</feature>
<dbReference type="Proteomes" id="UP000014760">
    <property type="component" value="Unassembled WGS sequence"/>
</dbReference>
<feature type="region of interest" description="Disordered" evidence="6">
    <location>
        <begin position="241"/>
        <end position="260"/>
    </location>
</feature>
<evidence type="ECO:0000313" key="10">
    <source>
        <dbReference type="Proteomes" id="UP000014760"/>
    </source>
</evidence>
<comment type="similarity">
    <text evidence="2">Belongs to the TMEM39 family.</text>
</comment>
<evidence type="ECO:0000256" key="5">
    <source>
        <dbReference type="ARBA" id="ARBA00023136"/>
    </source>
</evidence>
<feature type="transmembrane region" description="Helical" evidence="7">
    <location>
        <begin position="421"/>
        <end position="443"/>
    </location>
</feature>
<dbReference type="InterPro" id="IPR019397">
    <property type="entry name" value="Uncharacterised_TMEM39"/>
</dbReference>
<dbReference type="EMBL" id="AMQN01004362">
    <property type="status" value="NOT_ANNOTATED_CDS"/>
    <property type="molecule type" value="Genomic_DNA"/>
</dbReference>
<feature type="transmembrane region" description="Helical" evidence="7">
    <location>
        <begin position="290"/>
        <end position="308"/>
    </location>
</feature>
<feature type="transmembrane region" description="Helical" evidence="7">
    <location>
        <begin position="97"/>
        <end position="116"/>
    </location>
</feature>
<feature type="transmembrane region" description="Helical" evidence="7">
    <location>
        <begin position="172"/>
        <end position="198"/>
    </location>
</feature>
<reference evidence="10" key="1">
    <citation type="submission" date="2012-12" db="EMBL/GenBank/DDBJ databases">
        <authorList>
            <person name="Hellsten U."/>
            <person name="Grimwood J."/>
            <person name="Chapman J.A."/>
            <person name="Shapiro H."/>
            <person name="Aerts A."/>
            <person name="Otillar R.P."/>
            <person name="Terry A.Y."/>
            <person name="Boore J.L."/>
            <person name="Simakov O."/>
            <person name="Marletaz F."/>
            <person name="Cho S.-J."/>
            <person name="Edsinger-Gonzales E."/>
            <person name="Havlak P."/>
            <person name="Kuo D.-H."/>
            <person name="Larsson T."/>
            <person name="Lv J."/>
            <person name="Arendt D."/>
            <person name="Savage R."/>
            <person name="Osoegawa K."/>
            <person name="de Jong P."/>
            <person name="Lindberg D.R."/>
            <person name="Seaver E.C."/>
            <person name="Weisblat D.A."/>
            <person name="Putnam N.H."/>
            <person name="Grigoriev I.V."/>
            <person name="Rokhsar D.S."/>
        </authorList>
    </citation>
    <scope>NUCLEOTIDE SEQUENCE</scope>
    <source>
        <strain evidence="10">I ESC-2004</strain>
    </source>
</reference>
<gene>
    <name evidence="8" type="ORF">CAPTEDRAFT_163866</name>
</gene>
<dbReference type="AlphaFoldDB" id="R7VJS2"/>
<dbReference type="EnsemblMetazoa" id="CapteT163866">
    <property type="protein sequence ID" value="CapteP163866"/>
    <property type="gene ID" value="CapteG163866"/>
</dbReference>
<feature type="transmembrane region" description="Helical" evidence="7">
    <location>
        <begin position="204"/>
        <end position="226"/>
    </location>
</feature>
<evidence type="ECO:0008006" key="11">
    <source>
        <dbReference type="Google" id="ProtNLM"/>
    </source>
</evidence>
<feature type="transmembrane region" description="Helical" evidence="7">
    <location>
        <begin position="320"/>
        <end position="340"/>
    </location>
</feature>
<evidence type="ECO:0000256" key="6">
    <source>
        <dbReference type="SAM" id="MobiDB-lite"/>
    </source>
</evidence>
<dbReference type="OMA" id="RFKQLIF"/>
<feature type="transmembrane region" description="Helical" evidence="7">
    <location>
        <begin position="136"/>
        <end position="160"/>
    </location>
</feature>
<dbReference type="HOGENOM" id="CLU_028992_0_0_1"/>
<dbReference type="PANTHER" id="PTHR12995">
    <property type="entry name" value="FI21814P1"/>
    <property type="match status" value="1"/>
</dbReference>
<keyword evidence="10" id="KW-1185">Reference proteome</keyword>
<evidence type="ECO:0000256" key="3">
    <source>
        <dbReference type="ARBA" id="ARBA00022692"/>
    </source>
</evidence>
<dbReference type="OrthoDB" id="438179at2759"/>
<keyword evidence="4 7" id="KW-1133">Transmembrane helix</keyword>
<evidence type="ECO:0000256" key="4">
    <source>
        <dbReference type="ARBA" id="ARBA00022989"/>
    </source>
</evidence>
<evidence type="ECO:0000256" key="2">
    <source>
        <dbReference type="ARBA" id="ARBA00010737"/>
    </source>
</evidence>